<dbReference type="PROSITE" id="PS50175">
    <property type="entry name" value="ASP_PROT_RETROV"/>
    <property type="match status" value="1"/>
</dbReference>
<dbReference type="OrthoDB" id="2372755at2"/>
<proteinExistence type="predicted"/>
<dbReference type="RefSeq" id="WP_076348891.1">
    <property type="nucleotide sequence ID" value="NZ_FTOO01000013.1"/>
</dbReference>
<keyword evidence="1" id="KW-0378">Hydrolase</keyword>
<keyword evidence="2" id="KW-0732">Signal</keyword>
<evidence type="ECO:0000256" key="1">
    <source>
        <dbReference type="ARBA" id="ARBA00022801"/>
    </source>
</evidence>
<dbReference type="PROSITE" id="PS51318">
    <property type="entry name" value="TAT"/>
    <property type="match status" value="1"/>
</dbReference>
<reference evidence="5" key="1">
    <citation type="submission" date="2017-01" db="EMBL/GenBank/DDBJ databases">
        <authorList>
            <person name="Varghese N."/>
            <person name="Submissions S."/>
        </authorList>
    </citation>
    <scope>NUCLEOTIDE SEQUENCE [LARGE SCALE GENOMIC DNA]</scope>
    <source>
        <strain evidence="5">DSM 16176</strain>
    </source>
</reference>
<evidence type="ECO:0000313" key="5">
    <source>
        <dbReference type="Proteomes" id="UP000186156"/>
    </source>
</evidence>
<dbReference type="Pfam" id="PF13975">
    <property type="entry name" value="gag-asp_proteas"/>
    <property type="match status" value="1"/>
</dbReference>
<feature type="chain" id="PRO_5012907643" evidence="2">
    <location>
        <begin position="33"/>
        <end position="384"/>
    </location>
</feature>
<dbReference type="GO" id="GO:0004190">
    <property type="term" value="F:aspartic-type endopeptidase activity"/>
    <property type="evidence" value="ECO:0007669"/>
    <property type="project" value="InterPro"/>
</dbReference>
<feature type="domain" description="Peptidase A2" evidence="3">
    <location>
        <begin position="287"/>
        <end position="362"/>
    </location>
</feature>
<keyword evidence="4" id="KW-0645">Protease</keyword>
<feature type="signal peptide" evidence="2">
    <location>
        <begin position="1"/>
        <end position="32"/>
    </location>
</feature>
<dbReference type="STRING" id="252246.SAMN05421799_11362"/>
<dbReference type="GO" id="GO:0006508">
    <property type="term" value="P:proteolysis"/>
    <property type="evidence" value="ECO:0007669"/>
    <property type="project" value="UniProtKB-KW"/>
</dbReference>
<organism evidence="4 5">
    <name type="scientific">Alicyclobacillus vulcanalis</name>
    <dbReference type="NCBI Taxonomy" id="252246"/>
    <lineage>
        <taxon>Bacteria</taxon>
        <taxon>Bacillati</taxon>
        <taxon>Bacillota</taxon>
        <taxon>Bacilli</taxon>
        <taxon>Bacillales</taxon>
        <taxon>Alicyclobacillaceae</taxon>
        <taxon>Alicyclobacillus</taxon>
    </lineage>
</organism>
<keyword evidence="5" id="KW-1185">Reference proteome</keyword>
<gene>
    <name evidence="4" type="ORF">SAMN05421799_11362</name>
</gene>
<dbReference type="SUPFAM" id="SSF49373">
    <property type="entry name" value="Invasin/intimin cell-adhesion fragments"/>
    <property type="match status" value="1"/>
</dbReference>
<evidence type="ECO:0000313" key="4">
    <source>
        <dbReference type="EMBL" id="SIT09880.1"/>
    </source>
</evidence>
<dbReference type="InterPro" id="IPR001995">
    <property type="entry name" value="Peptidase_A2_cat"/>
</dbReference>
<dbReference type="EMBL" id="FTOO01000013">
    <property type="protein sequence ID" value="SIT09880.1"/>
    <property type="molecule type" value="Genomic_DNA"/>
</dbReference>
<evidence type="ECO:0000256" key="2">
    <source>
        <dbReference type="SAM" id="SignalP"/>
    </source>
</evidence>
<dbReference type="AlphaFoldDB" id="A0A1N7PH87"/>
<accession>A0A1N7PH87</accession>
<dbReference type="SUPFAM" id="SSF50630">
    <property type="entry name" value="Acid proteases"/>
    <property type="match status" value="1"/>
</dbReference>
<name>A0A1N7PH87_9BACL</name>
<evidence type="ECO:0000259" key="3">
    <source>
        <dbReference type="PROSITE" id="PS50175"/>
    </source>
</evidence>
<dbReference type="Proteomes" id="UP000186156">
    <property type="component" value="Unassembled WGS sequence"/>
</dbReference>
<dbReference type="InterPro" id="IPR021109">
    <property type="entry name" value="Peptidase_aspartic_dom_sf"/>
</dbReference>
<dbReference type="InterPro" id="IPR008964">
    <property type="entry name" value="Invasin/intimin_cell_adhesion"/>
</dbReference>
<sequence>MISRRARLASLASLASFTLAATAFSEAPSAHAAVRTASSVPHVKLAPGHVRVIIQGRLYDAICVGEDTYVEESAFKAFHTPYVDLGNGMVALTGGNVEGVVYRGKTYVPWSVLAPSVRAIPLKGGGFEFVSRPVKHDYSLLIQASQATAGSVALITVTTLDGDNPVPGQTISVSTTGFSQLEPSTGASSIQAATDGTGTWQGGIADNTAETVYVTVSWKTPSGTTVRQTLSVPFQPAKASAPQNAASNGTAQNAAPNIGAETVVAATPVTFSQNAVFFQASSGNHIATFQLDTGAFETLIGQQLASQLNLPNLGTIEVGGIGGTDEAYLSKITLQIGNHVFPDVPCIVDPSWTGIPLLGYEFFQQNGYDLLVSQSQGMMYILKG</sequence>
<dbReference type="Gene3D" id="2.40.70.10">
    <property type="entry name" value="Acid Proteases"/>
    <property type="match status" value="1"/>
</dbReference>
<dbReference type="InterPro" id="IPR006311">
    <property type="entry name" value="TAT_signal"/>
</dbReference>
<protein>
    <submittedName>
        <fullName evidence="4">Gag-polyprotein putative aspartyl protease</fullName>
    </submittedName>
</protein>